<dbReference type="EMBL" id="QVTD01000003">
    <property type="protein sequence ID" value="RFU65270.1"/>
    <property type="molecule type" value="Genomic_DNA"/>
</dbReference>
<evidence type="ECO:0000256" key="2">
    <source>
        <dbReference type="ARBA" id="ARBA00022969"/>
    </source>
</evidence>
<organism evidence="4 5">
    <name type="scientific">Peribacillus glennii</name>
    <dbReference type="NCBI Taxonomy" id="2303991"/>
    <lineage>
        <taxon>Bacteria</taxon>
        <taxon>Bacillati</taxon>
        <taxon>Bacillota</taxon>
        <taxon>Bacilli</taxon>
        <taxon>Bacillales</taxon>
        <taxon>Bacillaceae</taxon>
        <taxon>Peribacillus</taxon>
    </lineage>
</organism>
<reference evidence="4 5" key="1">
    <citation type="submission" date="2018-08" db="EMBL/GenBank/DDBJ databases">
        <title>Bacillus chawlae sp. nov., Bacillus glennii sp. nov., and Bacillus saganii sp. nov. Isolated from the Vehicle Assembly Building at Kennedy Space Center where the Viking Spacecraft were Assembled.</title>
        <authorList>
            <person name="Seuylemezian A."/>
            <person name="Vaishampayan P."/>
        </authorList>
    </citation>
    <scope>NUCLEOTIDE SEQUENCE [LARGE SCALE GENOMIC DNA]</scope>
    <source>
        <strain evidence="4 5">V44-8</strain>
    </source>
</reference>
<dbReference type="EC" id="2.3.2.13" evidence="4"/>
<keyword evidence="1 4" id="KW-0808">Transferase</keyword>
<dbReference type="Pfam" id="PF20085">
    <property type="entry name" value="TGL"/>
    <property type="match status" value="1"/>
</dbReference>
<comment type="caution">
    <text evidence="4">The sequence shown here is derived from an EMBL/GenBank/DDBJ whole genome shotgun (WGS) entry which is preliminary data.</text>
</comment>
<evidence type="ECO:0000313" key="4">
    <source>
        <dbReference type="EMBL" id="RFU65270.1"/>
    </source>
</evidence>
<dbReference type="GO" id="GO:0003810">
    <property type="term" value="F:protein-glutamine gamma-glutamyltransferase activity"/>
    <property type="evidence" value="ECO:0007669"/>
    <property type="project" value="UniProtKB-EC"/>
</dbReference>
<dbReference type="InterPro" id="IPR020916">
    <property type="entry name" value="Gln_gamma-glutamylTfrase_bac"/>
</dbReference>
<proteinExistence type="inferred from homology"/>
<evidence type="ECO:0000256" key="1">
    <source>
        <dbReference type="ARBA" id="ARBA00022679"/>
    </source>
</evidence>
<protein>
    <submittedName>
        <fullName evidence="4">Protein-glutamine gamma-glutamyltransferase</fullName>
        <ecNumber evidence="4">2.3.2.13</ecNumber>
    </submittedName>
</protein>
<gene>
    <name evidence="4" type="ORF">D0466_05045</name>
</gene>
<dbReference type="OrthoDB" id="1845399at2"/>
<name>A0A372LG44_9BACI</name>
<dbReference type="GO" id="GO:0030435">
    <property type="term" value="P:sporulation resulting in formation of a cellular spore"/>
    <property type="evidence" value="ECO:0007669"/>
    <property type="project" value="UniProtKB-KW"/>
</dbReference>
<dbReference type="AlphaFoldDB" id="A0A372LG44"/>
<dbReference type="HAMAP" id="MF_00727">
    <property type="entry name" value="Tgl"/>
    <property type="match status" value="1"/>
</dbReference>
<keyword evidence="3 4" id="KW-0012">Acyltransferase</keyword>
<dbReference type="RefSeq" id="WP_117321445.1">
    <property type="nucleotide sequence ID" value="NZ_QVTD01000003.1"/>
</dbReference>
<evidence type="ECO:0000256" key="3">
    <source>
        <dbReference type="ARBA" id="ARBA00023315"/>
    </source>
</evidence>
<dbReference type="NCBIfam" id="NF002869">
    <property type="entry name" value="PRK03187.1"/>
    <property type="match status" value="1"/>
</dbReference>
<dbReference type="Proteomes" id="UP000262939">
    <property type="component" value="Unassembled WGS sequence"/>
</dbReference>
<keyword evidence="2" id="KW-0749">Sporulation</keyword>
<evidence type="ECO:0000313" key="5">
    <source>
        <dbReference type="Proteomes" id="UP000262939"/>
    </source>
</evidence>
<sequence length="277" mass="31896">MIKINQQWVDASQIQFGFSSGRASEILRFMSKYSNVYEFKNMEQLEFEVAIRLQVIEAALVLHKSGIQFSTIADTKCNPAFWRLTAEGACILQPFALPHAAIEDVFLNGRLYAFECATAIVIIFYKAVLKLIGREQFDELFRGLYLFDWEYHQNLALRFHQGTDYLPGDCLYFKNPEHHPKTPEWQGENAIMLQENLFYGHGIGITTKEGIITVLNTKRRPNPTQSAYLTRHIINLDSSYFSKYTMVMPRKNSIPSEEILRQSNMIVSKIGSATYLL</sequence>
<keyword evidence="5" id="KW-1185">Reference proteome</keyword>
<accession>A0A372LG44</accession>